<organism evidence="8 9">
    <name type="scientific">Gandjariella thermophila</name>
    <dbReference type="NCBI Taxonomy" id="1931992"/>
    <lineage>
        <taxon>Bacteria</taxon>
        <taxon>Bacillati</taxon>
        <taxon>Actinomycetota</taxon>
        <taxon>Actinomycetes</taxon>
        <taxon>Pseudonocardiales</taxon>
        <taxon>Pseudonocardiaceae</taxon>
        <taxon>Gandjariella</taxon>
    </lineage>
</organism>
<keyword evidence="9" id="KW-1185">Reference proteome</keyword>
<accession>A0A4D4JBM2</accession>
<proteinExistence type="inferred from homology"/>
<dbReference type="GO" id="GO:0005886">
    <property type="term" value="C:plasma membrane"/>
    <property type="evidence" value="ECO:0007669"/>
    <property type="project" value="UniProtKB-SubCell"/>
</dbReference>
<name>A0A4D4JBM2_9PSEU</name>
<protein>
    <submittedName>
        <fullName evidence="8">Glycine/betaine ABC transporter permease</fullName>
    </submittedName>
</protein>
<dbReference type="RefSeq" id="WP_137814343.1">
    <property type="nucleotide sequence ID" value="NZ_BJFL01000013.1"/>
</dbReference>
<dbReference type="InterPro" id="IPR051204">
    <property type="entry name" value="ABC_transp_perm/SBD"/>
</dbReference>
<sequence>MSWLARNWPHILDLVRQHLELAGVPLLAGLLLSVPLGWLANRSVAARGLLLSVSGVLYTIPSLALLVVLPAVIGTKILNPVNVMVALTVYTIALLVRSVTDALGSVPTHVVSAADAMGFRPLRRFLTVELPLAVPVVVAGLRVAAVSNISLVSVGALIGVGGLGELFTDGFQLQFLTPIVVGIVGSVLLALLADAVLLVAGRALTPWERGARRAG</sequence>
<dbReference type="InterPro" id="IPR000515">
    <property type="entry name" value="MetI-like"/>
</dbReference>
<evidence type="ECO:0000313" key="8">
    <source>
        <dbReference type="EMBL" id="GDY31253.1"/>
    </source>
</evidence>
<feature type="transmembrane region" description="Helical" evidence="6">
    <location>
        <begin position="130"/>
        <end position="163"/>
    </location>
</feature>
<keyword evidence="2 6" id="KW-0813">Transport</keyword>
<evidence type="ECO:0000256" key="4">
    <source>
        <dbReference type="ARBA" id="ARBA00022989"/>
    </source>
</evidence>
<gene>
    <name evidence="8" type="ORF">GTS_28860</name>
</gene>
<comment type="similarity">
    <text evidence="6">Belongs to the binding-protein-dependent transport system permease family.</text>
</comment>
<keyword evidence="5 6" id="KW-0472">Membrane</keyword>
<evidence type="ECO:0000256" key="5">
    <source>
        <dbReference type="ARBA" id="ARBA00023136"/>
    </source>
</evidence>
<dbReference type="GO" id="GO:0031460">
    <property type="term" value="P:glycine betaine transport"/>
    <property type="evidence" value="ECO:0007669"/>
    <property type="project" value="TreeGrafter"/>
</dbReference>
<feature type="transmembrane region" description="Helical" evidence="6">
    <location>
        <begin position="48"/>
        <end position="71"/>
    </location>
</feature>
<dbReference type="Proteomes" id="UP000298860">
    <property type="component" value="Unassembled WGS sequence"/>
</dbReference>
<feature type="transmembrane region" description="Helical" evidence="6">
    <location>
        <begin position="22"/>
        <end position="41"/>
    </location>
</feature>
<dbReference type="PANTHER" id="PTHR30177:SF4">
    <property type="entry name" value="OSMOPROTECTANT IMPORT PERMEASE PROTEIN OSMW"/>
    <property type="match status" value="1"/>
</dbReference>
<dbReference type="PROSITE" id="PS50928">
    <property type="entry name" value="ABC_TM1"/>
    <property type="match status" value="1"/>
</dbReference>
<feature type="transmembrane region" description="Helical" evidence="6">
    <location>
        <begin position="77"/>
        <end position="96"/>
    </location>
</feature>
<dbReference type="InterPro" id="IPR035906">
    <property type="entry name" value="MetI-like_sf"/>
</dbReference>
<comment type="subcellular location">
    <subcellularLocation>
        <location evidence="6">Cell membrane</location>
        <topology evidence="6">Multi-pass membrane protein</topology>
    </subcellularLocation>
    <subcellularLocation>
        <location evidence="1">Membrane</location>
        <topology evidence="1">Multi-pass membrane protein</topology>
    </subcellularLocation>
</comment>
<evidence type="ECO:0000256" key="3">
    <source>
        <dbReference type="ARBA" id="ARBA00022692"/>
    </source>
</evidence>
<dbReference type="PANTHER" id="PTHR30177">
    <property type="entry name" value="GLYCINE BETAINE/L-PROLINE TRANSPORT SYSTEM PERMEASE PROTEIN PROW"/>
    <property type="match status" value="1"/>
</dbReference>
<evidence type="ECO:0000256" key="1">
    <source>
        <dbReference type="ARBA" id="ARBA00004141"/>
    </source>
</evidence>
<evidence type="ECO:0000313" key="9">
    <source>
        <dbReference type="Proteomes" id="UP000298860"/>
    </source>
</evidence>
<feature type="transmembrane region" description="Helical" evidence="6">
    <location>
        <begin position="175"/>
        <end position="200"/>
    </location>
</feature>
<dbReference type="AlphaFoldDB" id="A0A4D4JBM2"/>
<dbReference type="SUPFAM" id="SSF161098">
    <property type="entry name" value="MetI-like"/>
    <property type="match status" value="1"/>
</dbReference>
<feature type="domain" description="ABC transmembrane type-1" evidence="7">
    <location>
        <begin position="15"/>
        <end position="200"/>
    </location>
</feature>
<dbReference type="EMBL" id="BJFL01000013">
    <property type="protein sequence ID" value="GDY31253.1"/>
    <property type="molecule type" value="Genomic_DNA"/>
</dbReference>
<evidence type="ECO:0000256" key="2">
    <source>
        <dbReference type="ARBA" id="ARBA00022448"/>
    </source>
</evidence>
<comment type="caution">
    <text evidence="8">The sequence shown here is derived from an EMBL/GenBank/DDBJ whole genome shotgun (WGS) entry which is preliminary data.</text>
</comment>
<keyword evidence="3 6" id="KW-0812">Transmembrane</keyword>
<dbReference type="Gene3D" id="1.10.3720.10">
    <property type="entry name" value="MetI-like"/>
    <property type="match status" value="1"/>
</dbReference>
<evidence type="ECO:0000259" key="7">
    <source>
        <dbReference type="PROSITE" id="PS50928"/>
    </source>
</evidence>
<dbReference type="Pfam" id="PF00528">
    <property type="entry name" value="BPD_transp_1"/>
    <property type="match status" value="1"/>
</dbReference>
<dbReference type="CDD" id="cd06261">
    <property type="entry name" value="TM_PBP2"/>
    <property type="match status" value="1"/>
</dbReference>
<dbReference type="OrthoDB" id="3233284at2"/>
<reference evidence="9" key="1">
    <citation type="submission" date="2019-04" db="EMBL/GenBank/DDBJ databases">
        <title>Draft genome sequence of Pseudonocardiaceae bacterium SL3-2-4.</title>
        <authorList>
            <person name="Ningsih F."/>
            <person name="Yokota A."/>
            <person name="Sakai Y."/>
            <person name="Nanatani K."/>
            <person name="Yabe S."/>
            <person name="Oetari A."/>
            <person name="Sjamsuridzal W."/>
        </authorList>
    </citation>
    <scope>NUCLEOTIDE SEQUENCE [LARGE SCALE GENOMIC DNA]</scope>
    <source>
        <strain evidence="9">SL3-2-4</strain>
    </source>
</reference>
<evidence type="ECO:0000256" key="6">
    <source>
        <dbReference type="RuleBase" id="RU363032"/>
    </source>
</evidence>
<dbReference type="GO" id="GO:0055085">
    <property type="term" value="P:transmembrane transport"/>
    <property type="evidence" value="ECO:0007669"/>
    <property type="project" value="InterPro"/>
</dbReference>
<keyword evidence="4 6" id="KW-1133">Transmembrane helix</keyword>